<keyword evidence="3" id="KW-0677">Repeat</keyword>
<dbReference type="STRING" id="48698.ENSPFOP00000016630"/>
<dbReference type="InterPro" id="IPR028435">
    <property type="entry name" value="Plakophilin/d_Catenin"/>
</dbReference>
<reference evidence="8" key="3">
    <citation type="submission" date="2025-09" db="UniProtKB">
        <authorList>
            <consortium name="Ensembl"/>
        </authorList>
    </citation>
    <scope>IDENTIFICATION</scope>
</reference>
<dbReference type="GO" id="GO:0072659">
    <property type="term" value="P:protein localization to plasma membrane"/>
    <property type="evidence" value="ECO:0007669"/>
    <property type="project" value="TreeGrafter"/>
</dbReference>
<accession>A0A087YF27</accession>
<reference evidence="9" key="1">
    <citation type="submission" date="2013-10" db="EMBL/GenBank/DDBJ databases">
        <authorList>
            <person name="Schartl M."/>
            <person name="Warren W."/>
        </authorList>
    </citation>
    <scope>NUCLEOTIDE SEQUENCE [LARGE SCALE GENOMIC DNA]</scope>
    <source>
        <strain evidence="9">female</strain>
    </source>
</reference>
<dbReference type="GO" id="GO:0045110">
    <property type="term" value="P:intermediate filament bundle assembly"/>
    <property type="evidence" value="ECO:0007669"/>
    <property type="project" value="TreeGrafter"/>
</dbReference>
<feature type="compositionally biased region" description="Polar residues" evidence="7">
    <location>
        <begin position="118"/>
        <end position="132"/>
    </location>
</feature>
<dbReference type="eggNOG" id="KOG1048">
    <property type="taxonomic scope" value="Eukaryota"/>
</dbReference>
<dbReference type="PANTHER" id="PTHR10372:SF25">
    <property type="entry name" value="PLAKOPHILIN-2"/>
    <property type="match status" value="1"/>
</dbReference>
<evidence type="ECO:0000256" key="2">
    <source>
        <dbReference type="ARBA" id="ARBA00005462"/>
    </source>
</evidence>
<dbReference type="AlphaFoldDB" id="A0A087YF27"/>
<evidence type="ECO:0000313" key="9">
    <source>
        <dbReference type="Proteomes" id="UP000028760"/>
    </source>
</evidence>
<dbReference type="GO" id="GO:0007507">
    <property type="term" value="P:heart development"/>
    <property type="evidence" value="ECO:0007669"/>
    <property type="project" value="TreeGrafter"/>
</dbReference>
<feature type="compositionally biased region" description="Polar residues" evidence="7">
    <location>
        <begin position="65"/>
        <end position="94"/>
    </location>
</feature>
<dbReference type="SMART" id="SM00185">
    <property type="entry name" value="ARM"/>
    <property type="match status" value="4"/>
</dbReference>
<dbReference type="GO" id="GO:0005886">
    <property type="term" value="C:plasma membrane"/>
    <property type="evidence" value="ECO:0007669"/>
    <property type="project" value="TreeGrafter"/>
</dbReference>
<keyword evidence="9" id="KW-1185">Reference proteome</keyword>
<dbReference type="GO" id="GO:0014704">
    <property type="term" value="C:intercalated disc"/>
    <property type="evidence" value="ECO:0007669"/>
    <property type="project" value="TreeGrafter"/>
</dbReference>
<keyword evidence="4" id="KW-0130">Cell adhesion</keyword>
<reference evidence="8" key="2">
    <citation type="submission" date="2025-08" db="UniProtKB">
        <authorList>
            <consortium name="Ensembl"/>
        </authorList>
    </citation>
    <scope>IDENTIFICATION</scope>
</reference>
<evidence type="ECO:0000313" key="8">
    <source>
        <dbReference type="Ensembl" id="ENSPFOP00000016630.2"/>
    </source>
</evidence>
<dbReference type="GO" id="GO:0002934">
    <property type="term" value="P:desmosome organization"/>
    <property type="evidence" value="ECO:0007669"/>
    <property type="project" value="TreeGrafter"/>
</dbReference>
<dbReference type="PROSITE" id="PS50176">
    <property type="entry name" value="ARM_REPEAT"/>
    <property type="match status" value="1"/>
</dbReference>
<dbReference type="GO" id="GO:0098609">
    <property type="term" value="P:cell-cell adhesion"/>
    <property type="evidence" value="ECO:0007669"/>
    <property type="project" value="InterPro"/>
</dbReference>
<comment type="similarity">
    <text evidence="2">Belongs to the beta-catenin family.</text>
</comment>
<dbReference type="InterPro" id="IPR016024">
    <property type="entry name" value="ARM-type_fold"/>
</dbReference>
<proteinExistence type="inferred from homology"/>
<dbReference type="PANTHER" id="PTHR10372">
    <property type="entry name" value="PLAKOPHILLIN-RELATED"/>
    <property type="match status" value="1"/>
</dbReference>
<dbReference type="OMA" id="STHMDRG"/>
<dbReference type="GO" id="GO:0005737">
    <property type="term" value="C:cytoplasm"/>
    <property type="evidence" value="ECO:0007669"/>
    <property type="project" value="TreeGrafter"/>
</dbReference>
<evidence type="ECO:0000256" key="4">
    <source>
        <dbReference type="ARBA" id="ARBA00022889"/>
    </source>
</evidence>
<evidence type="ECO:0000256" key="5">
    <source>
        <dbReference type="ARBA" id="ARBA00022949"/>
    </source>
</evidence>
<evidence type="ECO:0000256" key="7">
    <source>
        <dbReference type="SAM" id="MobiDB-lite"/>
    </source>
</evidence>
<dbReference type="EMBL" id="AYCK01001485">
    <property type="status" value="NOT_ANNOTATED_CDS"/>
    <property type="molecule type" value="Genomic_DNA"/>
</dbReference>
<dbReference type="InterPro" id="IPR000225">
    <property type="entry name" value="Armadillo"/>
</dbReference>
<dbReference type="GO" id="GO:0005634">
    <property type="term" value="C:nucleus"/>
    <property type="evidence" value="ECO:0007669"/>
    <property type="project" value="TreeGrafter"/>
</dbReference>
<dbReference type="Ensembl" id="ENSPFOT00000016652.2">
    <property type="protein sequence ID" value="ENSPFOP00000016630.2"/>
    <property type="gene ID" value="ENSPFOG00000016568.2"/>
</dbReference>
<evidence type="ECO:0008006" key="10">
    <source>
        <dbReference type="Google" id="ProtNLM"/>
    </source>
</evidence>
<keyword evidence="5" id="KW-0965">Cell junction</keyword>
<evidence type="ECO:0000256" key="6">
    <source>
        <dbReference type="PROSITE-ProRule" id="PRU00259"/>
    </source>
</evidence>
<dbReference type="Gene3D" id="1.25.10.10">
    <property type="entry name" value="Leucine-rich Repeat Variant"/>
    <property type="match status" value="1"/>
</dbReference>
<dbReference type="GeneTree" id="ENSGT00940000158677"/>
<name>A0A087YF27_POEFO</name>
<dbReference type="Proteomes" id="UP000028760">
    <property type="component" value="Unassembled WGS sequence"/>
</dbReference>
<feature type="region of interest" description="Disordered" evidence="7">
    <location>
        <begin position="117"/>
        <end position="174"/>
    </location>
</feature>
<evidence type="ECO:0000256" key="3">
    <source>
        <dbReference type="ARBA" id="ARBA00022737"/>
    </source>
</evidence>
<feature type="repeat" description="ARM" evidence="6">
    <location>
        <begin position="284"/>
        <end position="327"/>
    </location>
</feature>
<feature type="compositionally biased region" description="Polar residues" evidence="7">
    <location>
        <begin position="139"/>
        <end position="156"/>
    </location>
</feature>
<dbReference type="Pfam" id="PF00514">
    <property type="entry name" value="Arm"/>
    <property type="match status" value="2"/>
</dbReference>
<organism evidence="8 9">
    <name type="scientific">Poecilia formosa</name>
    <name type="common">Amazon molly</name>
    <name type="synonym">Limia formosa</name>
    <dbReference type="NCBI Taxonomy" id="48698"/>
    <lineage>
        <taxon>Eukaryota</taxon>
        <taxon>Metazoa</taxon>
        <taxon>Chordata</taxon>
        <taxon>Craniata</taxon>
        <taxon>Vertebrata</taxon>
        <taxon>Euteleostomi</taxon>
        <taxon>Actinopterygii</taxon>
        <taxon>Neopterygii</taxon>
        <taxon>Teleostei</taxon>
        <taxon>Neoteleostei</taxon>
        <taxon>Acanthomorphata</taxon>
        <taxon>Ovalentaria</taxon>
        <taxon>Atherinomorphae</taxon>
        <taxon>Cyprinodontiformes</taxon>
        <taxon>Poeciliidae</taxon>
        <taxon>Poeciliinae</taxon>
        <taxon>Poecilia</taxon>
    </lineage>
</organism>
<protein>
    <recommendedName>
        <fullName evidence="10">Plakophilin 2</fullName>
    </recommendedName>
</protein>
<feature type="region of interest" description="Disordered" evidence="7">
    <location>
        <begin position="1"/>
        <end position="95"/>
    </location>
</feature>
<feature type="compositionally biased region" description="Polar residues" evidence="7">
    <location>
        <begin position="12"/>
        <end position="44"/>
    </location>
</feature>
<comment type="subcellular location">
    <subcellularLocation>
        <location evidence="1">Cell junction</location>
    </subcellularLocation>
</comment>
<dbReference type="InterPro" id="IPR011989">
    <property type="entry name" value="ARM-like"/>
</dbReference>
<dbReference type="SUPFAM" id="SSF48371">
    <property type="entry name" value="ARM repeat"/>
    <property type="match status" value="1"/>
</dbReference>
<sequence length="819" mass="92005">MEKKIKLRPSEILSQQHTSLASPTEPTPKSNMTGAARNRTQPSLRKNGVSNGGDDSQHSIRSLYGSPSSTKGNGYNLDNLSSKSTQPQKMSMSPTAGMDQTVCVLVDWSDHVHLLHQSAVSESSPSAPTRASTHPPGKSRTNSLTPQSVRTKNPSGSAAGRDSLRNGQSQKHSYVKPGTQMVQWLRSTHMDRGLPQQAQISQRWESGRSISTNRFTNRFTNRQDVKTMKNRAQQSAEKLPEMTIKTAVKLLDKKNEKELISAAAYIQSQCFKKDVARFEVRWAHGAKKLVQLLKNDSEEVQRAAAAALRNVVYKDKGNKKEVTDENGLTIILNLLDKTHDKETVCQLAGVLWNLSSVDEIKDLFNENFLHVLTKVILVPFSHINGEAECKHDLIADPKAFLCATACLRNLSSDDNHRRNMRSCENLIDSLASCTTEAATKRTPDENLTENCVCILQNLTYEAEEDWIRQTTKNTEETQKNTTPKEMTCSCFPRRRANLEEDAKDKGEAEMMCLLQNNEDPLGVKWLWSGQLVRAYLSLLACSTNKMTLQATMGALQNLTVRKGEISESVARIIAEEKGPRKITAVLEKNITLKKPALLLMRNLSRFPELHPSIFDNLVATETTKSLLHLLDISAEESAELMPILCRILVNLSKNNVETAQRISRETAVNDMLQKKYEGKAKEAVEELRATLSPRSSHQHLEEDKTKNAKLLNLLPKSLQCRTGAKHEEIPSTIRYTKHHFFPLGVIFVLLFVVVHKEIWDEMFKLFMPFLVGVIEMIAKHFLGNHNEVSIPSHCSISKLELFLAKIMPALKKKIYIYIV</sequence>
<evidence type="ECO:0000256" key="1">
    <source>
        <dbReference type="ARBA" id="ARBA00004282"/>
    </source>
</evidence>
<dbReference type="GO" id="GO:0005912">
    <property type="term" value="C:adherens junction"/>
    <property type="evidence" value="ECO:0007669"/>
    <property type="project" value="TreeGrafter"/>
</dbReference>